<name>A0ABD5BC12_SERMA</name>
<sequence length="749" mass="82203">MTVSTEVSREEYTGNGVTTDFDYRFRVFSADELVVTVADTTENIRTLVMNTDYTVTGAGSRNGGKVKLANALASNWRISIERELPVTQETDIRNQGNFFPEVHEDAWDKLTMLIQQAIGGLGLALRKPNWLAKYYDAKGNRIANMADPAGPQDAATKKYVDETEQNNLRRVLRFPENVAAMPDAETRGHSLQGYTEEGRPTPVFTMTDTADLALKLASTGGAGLVGFDIEKTYPIATIGHQFTNIFRNAQHLEFYYDKLGDWDEAYFQAQMNVFRLGFSPEMLLPGGVIDIYRPFFGGPAIGDLIHARHPELGLYNGDGTYKGTWPLILKGVYKKNEDGLTNPYTGTQIVFHGCADQSDNTWRDFGVIHSAPTNLSERRVPVPVKQWFGTVKVDDLNIRVLNRDNSRHGKCHGIYSFYGPKSEVNKVVVYQPYGGGIICDLMWDSALRDCVLLQCGRMSPNIGDYQSAKNVDIKYQTYAPLHILYSATGSDNSNFIRIENFHFEDNYHSVADVIVSGDSSPIHIINSHHETDRAAGVPAVVNGGFKKRLAAGTVGVRYMGQDSEPGFDYTAGPFTARGGYLHADGANGYQLGYDDVYYGGRYTGAILENIKFPNSGGIKVAAGNTACTVVASNSTFTDISFSGGNESFCPLKMSNCNIKSLKMSYAYGFKLSNVEVESSITLSNMYTNANGICGFSNVSAASFNGVISYGTGDLTLTSPSVKSEVVCYFGNVTIPRYSYYNNVILGGAP</sequence>
<evidence type="ECO:0000313" key="2">
    <source>
        <dbReference type="Proteomes" id="UP001234811"/>
    </source>
</evidence>
<proteinExistence type="predicted"/>
<evidence type="ECO:0008006" key="3">
    <source>
        <dbReference type="Google" id="ProtNLM"/>
    </source>
</evidence>
<protein>
    <recommendedName>
        <fullName evidence="3">Tail spike TSP1/Gp66 N-terminal domain-containing protein</fullName>
    </recommendedName>
</protein>
<dbReference type="EMBL" id="JAVIPQ010000009">
    <property type="protein sequence ID" value="MDQ9553940.1"/>
    <property type="molecule type" value="Genomic_DNA"/>
</dbReference>
<accession>A0ABD5BC12</accession>
<gene>
    <name evidence="1" type="ORF">RF091_00075</name>
</gene>
<reference evidence="1 2" key="1">
    <citation type="submission" date="2023-07" db="EMBL/GenBank/DDBJ databases">
        <title>Pathogens genome sequencing project 196.</title>
        <authorList>
            <person name="Cao X."/>
        </authorList>
    </citation>
    <scope>NUCLEOTIDE SEQUENCE [LARGE SCALE GENOMIC DNA]</scope>
    <source>
        <strain evidence="1 2">SM41</strain>
    </source>
</reference>
<dbReference type="RefSeq" id="WP_308331996.1">
    <property type="nucleotide sequence ID" value="NZ_CP109829.1"/>
</dbReference>
<dbReference type="AlphaFoldDB" id="A0ABD5BC12"/>
<comment type="caution">
    <text evidence="1">The sequence shown here is derived from an EMBL/GenBank/DDBJ whole genome shotgun (WGS) entry which is preliminary data.</text>
</comment>
<organism evidence="1 2">
    <name type="scientific">Serratia marcescens</name>
    <dbReference type="NCBI Taxonomy" id="615"/>
    <lineage>
        <taxon>Bacteria</taxon>
        <taxon>Pseudomonadati</taxon>
        <taxon>Pseudomonadota</taxon>
        <taxon>Gammaproteobacteria</taxon>
        <taxon>Enterobacterales</taxon>
        <taxon>Yersiniaceae</taxon>
        <taxon>Serratia</taxon>
    </lineage>
</organism>
<dbReference type="Proteomes" id="UP001234811">
    <property type="component" value="Unassembled WGS sequence"/>
</dbReference>
<evidence type="ECO:0000313" key="1">
    <source>
        <dbReference type="EMBL" id="MDQ9553940.1"/>
    </source>
</evidence>